<evidence type="ECO:0000313" key="4">
    <source>
        <dbReference type="EMBL" id="MBB6429603.1"/>
    </source>
</evidence>
<evidence type="ECO:0000259" key="3">
    <source>
        <dbReference type="PROSITE" id="PS51201"/>
    </source>
</evidence>
<dbReference type="PANTHER" id="PTHR43833">
    <property type="entry name" value="POTASSIUM CHANNEL PROTEIN 2-RELATED-RELATED"/>
    <property type="match status" value="1"/>
</dbReference>
<keyword evidence="2" id="KW-0630">Potassium</keyword>
<accession>A0A7X0LL43</accession>
<keyword evidence="1" id="KW-0813">Transport</keyword>
<dbReference type="PRINTS" id="PR00335">
    <property type="entry name" value="KUPTAKETRKA"/>
</dbReference>
<organism evidence="4 5">
    <name type="scientific">Algisphaera agarilytica</name>
    <dbReference type="NCBI Taxonomy" id="1385975"/>
    <lineage>
        <taxon>Bacteria</taxon>
        <taxon>Pseudomonadati</taxon>
        <taxon>Planctomycetota</taxon>
        <taxon>Phycisphaerae</taxon>
        <taxon>Phycisphaerales</taxon>
        <taxon>Phycisphaeraceae</taxon>
        <taxon>Algisphaera</taxon>
    </lineage>
</organism>
<comment type="caution">
    <text evidence="4">The sequence shown here is derived from an EMBL/GenBank/DDBJ whole genome shotgun (WGS) entry which is preliminary data.</text>
</comment>
<dbReference type="Gene3D" id="3.40.50.720">
    <property type="entry name" value="NAD(P)-binding Rossmann-like Domain"/>
    <property type="match status" value="1"/>
</dbReference>
<sequence length="146" mass="15559">MAAPPSPAPRTAIVVGFGPVGRLVAEGLADAGFEVTILETNPKTVEQQRSLGRRVLLGDARLADDLIAAGIETADTMVLTMPNEEDALTACRVAHGIRPEVFISARTNFVSKGMLAMQNGADHVVVEELVTAEAMRKAIVDHWMPD</sequence>
<feature type="domain" description="RCK N-terminal" evidence="3">
    <location>
        <begin position="9"/>
        <end position="125"/>
    </location>
</feature>
<name>A0A7X0LL43_9BACT</name>
<keyword evidence="1" id="KW-0406">Ion transport</keyword>
<dbReference type="Pfam" id="PF02254">
    <property type="entry name" value="TrkA_N"/>
    <property type="match status" value="1"/>
</dbReference>
<protein>
    <submittedName>
        <fullName evidence="4">CPA2 family monovalent cation:H+ antiporter-2</fullName>
    </submittedName>
</protein>
<dbReference type="InterPro" id="IPR006036">
    <property type="entry name" value="K_uptake_TrkA"/>
</dbReference>
<dbReference type="GO" id="GO:0005886">
    <property type="term" value="C:plasma membrane"/>
    <property type="evidence" value="ECO:0007669"/>
    <property type="project" value="InterPro"/>
</dbReference>
<keyword evidence="1" id="KW-0633">Potassium transport</keyword>
<dbReference type="Proteomes" id="UP000541810">
    <property type="component" value="Unassembled WGS sequence"/>
</dbReference>
<keyword evidence="5" id="KW-1185">Reference proteome</keyword>
<dbReference type="PROSITE" id="PS51201">
    <property type="entry name" value="RCK_N"/>
    <property type="match status" value="1"/>
</dbReference>
<dbReference type="InterPro" id="IPR036291">
    <property type="entry name" value="NAD(P)-bd_dom_sf"/>
</dbReference>
<reference evidence="4 5" key="1">
    <citation type="submission" date="2020-08" db="EMBL/GenBank/DDBJ databases">
        <title>Genomic Encyclopedia of Type Strains, Phase IV (KMG-IV): sequencing the most valuable type-strain genomes for metagenomic binning, comparative biology and taxonomic classification.</title>
        <authorList>
            <person name="Goeker M."/>
        </authorList>
    </citation>
    <scope>NUCLEOTIDE SEQUENCE [LARGE SCALE GENOMIC DNA]</scope>
    <source>
        <strain evidence="4 5">DSM 103725</strain>
    </source>
</reference>
<dbReference type="GO" id="GO:0015079">
    <property type="term" value="F:potassium ion transmembrane transporter activity"/>
    <property type="evidence" value="ECO:0007669"/>
    <property type="project" value="InterPro"/>
</dbReference>
<evidence type="ECO:0000256" key="1">
    <source>
        <dbReference type="ARBA" id="ARBA00022538"/>
    </source>
</evidence>
<gene>
    <name evidence="4" type="ORF">HNQ40_001409</name>
</gene>
<dbReference type="SUPFAM" id="SSF51735">
    <property type="entry name" value="NAD(P)-binding Rossmann-fold domains"/>
    <property type="match status" value="1"/>
</dbReference>
<proteinExistence type="predicted"/>
<dbReference type="InterPro" id="IPR050721">
    <property type="entry name" value="Trk_Ktr_HKT_K-transport"/>
</dbReference>
<dbReference type="InterPro" id="IPR003148">
    <property type="entry name" value="RCK_N"/>
</dbReference>
<dbReference type="AlphaFoldDB" id="A0A7X0LL43"/>
<evidence type="ECO:0000313" key="5">
    <source>
        <dbReference type="Proteomes" id="UP000541810"/>
    </source>
</evidence>
<dbReference type="RefSeq" id="WP_184677175.1">
    <property type="nucleotide sequence ID" value="NZ_JACHGY010000001.1"/>
</dbReference>
<evidence type="ECO:0000256" key="2">
    <source>
        <dbReference type="ARBA" id="ARBA00022958"/>
    </source>
</evidence>
<dbReference type="EMBL" id="JACHGY010000001">
    <property type="protein sequence ID" value="MBB6429603.1"/>
    <property type="molecule type" value="Genomic_DNA"/>
</dbReference>